<name>A0A411YHV7_9ACTN</name>
<dbReference type="KEGG" id="erz:ER308_14760"/>
<sequence length="154" mass="16354">MIAVLPDDELPVAGDVDDDLVVLAPAQLLLGAVVARPDRLPGGDEPAEVRVHVLDRLAVVVPLAGAPLDDGHHVRELIGLGVVRAGRELRDGASDDRPLDAHQVPVPVEHRRTMVLAGPVLRVDRPRHAVGGDPQQARRELPAQPGEFPAESSP</sequence>
<proteinExistence type="predicted"/>
<organism evidence="2 3">
    <name type="scientific">Egibacter rhizosphaerae</name>
    <dbReference type="NCBI Taxonomy" id="1670831"/>
    <lineage>
        <taxon>Bacteria</taxon>
        <taxon>Bacillati</taxon>
        <taxon>Actinomycetota</taxon>
        <taxon>Nitriliruptoria</taxon>
        <taxon>Egibacterales</taxon>
        <taxon>Egibacteraceae</taxon>
        <taxon>Egibacter</taxon>
    </lineage>
</organism>
<keyword evidence="3" id="KW-1185">Reference proteome</keyword>
<protein>
    <submittedName>
        <fullName evidence="2">Uncharacterized protein</fullName>
    </submittedName>
</protein>
<gene>
    <name evidence="2" type="ORF">ER308_14760</name>
</gene>
<evidence type="ECO:0000313" key="2">
    <source>
        <dbReference type="EMBL" id="QBI20696.1"/>
    </source>
</evidence>
<dbReference type="EMBL" id="CP036402">
    <property type="protein sequence ID" value="QBI20696.1"/>
    <property type="molecule type" value="Genomic_DNA"/>
</dbReference>
<accession>A0A411YHV7</accession>
<reference evidence="2 3" key="1">
    <citation type="submission" date="2019-01" db="EMBL/GenBank/DDBJ databases">
        <title>Egibacter rhizosphaerae EGI 80759T.</title>
        <authorList>
            <person name="Chen D.-D."/>
            <person name="Tian Y."/>
            <person name="Jiao J.-Y."/>
            <person name="Zhang X.-T."/>
            <person name="Zhang Y.-G."/>
            <person name="Zhang Y."/>
            <person name="Xiao M."/>
            <person name="Shu W.-S."/>
            <person name="Li W.-J."/>
        </authorList>
    </citation>
    <scope>NUCLEOTIDE SEQUENCE [LARGE SCALE GENOMIC DNA]</scope>
    <source>
        <strain evidence="2 3">EGI 80759</strain>
    </source>
</reference>
<dbReference type="AlphaFoldDB" id="A0A411YHV7"/>
<evidence type="ECO:0000256" key="1">
    <source>
        <dbReference type="SAM" id="MobiDB-lite"/>
    </source>
</evidence>
<feature type="region of interest" description="Disordered" evidence="1">
    <location>
        <begin position="124"/>
        <end position="154"/>
    </location>
</feature>
<evidence type="ECO:0000313" key="3">
    <source>
        <dbReference type="Proteomes" id="UP000291469"/>
    </source>
</evidence>
<dbReference type="Proteomes" id="UP000291469">
    <property type="component" value="Chromosome"/>
</dbReference>